<comment type="caution">
    <text evidence="3">The sequence shown here is derived from an EMBL/GenBank/DDBJ whole genome shotgun (WGS) entry which is preliminary data.</text>
</comment>
<dbReference type="Pfam" id="PF00536">
    <property type="entry name" value="SAM_1"/>
    <property type="match status" value="1"/>
</dbReference>
<feature type="region of interest" description="Disordered" evidence="1">
    <location>
        <begin position="220"/>
        <end position="481"/>
    </location>
</feature>
<feature type="domain" description="SAM" evidence="2">
    <location>
        <begin position="151"/>
        <end position="199"/>
    </location>
</feature>
<keyword evidence="4" id="KW-1185">Reference proteome</keyword>
<accession>A0A9N8ZEM7</accession>
<protein>
    <submittedName>
        <fullName evidence="3">2506_t:CDS:1</fullName>
    </submittedName>
</protein>
<feature type="compositionally biased region" description="Basic and acidic residues" evidence="1">
    <location>
        <begin position="409"/>
        <end position="460"/>
    </location>
</feature>
<dbReference type="SUPFAM" id="SSF47769">
    <property type="entry name" value="SAM/Pointed domain"/>
    <property type="match status" value="1"/>
</dbReference>
<dbReference type="Proteomes" id="UP000789706">
    <property type="component" value="Unassembled WGS sequence"/>
</dbReference>
<organism evidence="3 4">
    <name type="scientific">Diversispora eburnea</name>
    <dbReference type="NCBI Taxonomy" id="1213867"/>
    <lineage>
        <taxon>Eukaryota</taxon>
        <taxon>Fungi</taxon>
        <taxon>Fungi incertae sedis</taxon>
        <taxon>Mucoromycota</taxon>
        <taxon>Glomeromycotina</taxon>
        <taxon>Glomeromycetes</taxon>
        <taxon>Diversisporales</taxon>
        <taxon>Diversisporaceae</taxon>
        <taxon>Diversispora</taxon>
    </lineage>
</organism>
<evidence type="ECO:0000313" key="3">
    <source>
        <dbReference type="EMBL" id="CAG8494510.1"/>
    </source>
</evidence>
<feature type="compositionally biased region" description="Polar residues" evidence="1">
    <location>
        <begin position="221"/>
        <end position="239"/>
    </location>
</feature>
<evidence type="ECO:0000256" key="1">
    <source>
        <dbReference type="SAM" id="MobiDB-lite"/>
    </source>
</evidence>
<evidence type="ECO:0000313" key="4">
    <source>
        <dbReference type="Proteomes" id="UP000789706"/>
    </source>
</evidence>
<proteinExistence type="predicted"/>
<evidence type="ECO:0000259" key="2">
    <source>
        <dbReference type="Pfam" id="PF00536"/>
    </source>
</evidence>
<feature type="compositionally biased region" description="Basic and acidic residues" evidence="1">
    <location>
        <begin position="281"/>
        <end position="303"/>
    </location>
</feature>
<feature type="compositionally biased region" description="Low complexity" evidence="1">
    <location>
        <begin position="304"/>
        <end position="343"/>
    </location>
</feature>
<dbReference type="Gene3D" id="1.10.150.50">
    <property type="entry name" value="Transcription Factor, Ets-1"/>
    <property type="match status" value="1"/>
</dbReference>
<feature type="compositionally biased region" description="Polar residues" evidence="1">
    <location>
        <begin position="352"/>
        <end position="405"/>
    </location>
</feature>
<feature type="compositionally biased region" description="Low complexity" evidence="1">
    <location>
        <begin position="268"/>
        <end position="280"/>
    </location>
</feature>
<dbReference type="AlphaFoldDB" id="A0A9N8ZEM7"/>
<dbReference type="InterPro" id="IPR013761">
    <property type="entry name" value="SAM/pointed_sf"/>
</dbReference>
<dbReference type="EMBL" id="CAJVPK010000325">
    <property type="protein sequence ID" value="CAG8494510.1"/>
    <property type="molecule type" value="Genomic_DNA"/>
</dbReference>
<dbReference type="InterPro" id="IPR001660">
    <property type="entry name" value="SAM"/>
</dbReference>
<name>A0A9N8ZEM7_9GLOM</name>
<feature type="compositionally biased region" description="Basic and acidic residues" evidence="1">
    <location>
        <begin position="240"/>
        <end position="261"/>
    </location>
</feature>
<dbReference type="OrthoDB" id="10535022at2759"/>
<sequence length="481" mass="56686">MLINGYSATTIAKEHTQFSSSSFFLNNNNYFQKSKFISSSLNINNVNNPNNNFGITIKRYATTTQSPVIAKTKFSENFYQLVIDGFKVKDYYFLKQPISTEEEDKFMRFYKENYLDKVNYKLLEDIFTQRARRLSELEAKIPIDLTLLQNDFAGWLESIGCGIYASHFEGKSWKEIIYMDWRELEALGMRSRGLRTRLVRFCYRAREELEKTLKKLDDTISPDSADQYGSDQYDYQCNSKDQHGLKRHSSEDQYSLKRYSSEDQYSPDRQSSGSDRYSSGSDRDSSDLDRCSSDRYISDRYSSDRCSPGQYSSNRYNSNRHSSNQYSQSRYNSSSDQYSSGRYSADRRDPGHNSSDQYRNSPNRYSSGQYRNSSDRYSSGQYRNSSDRYSSGQYRNSLDRYSSSQYRNSSDRYNSDRYSSDRYDSDRYSSDRYNSDRYSSDRYNSDRYSSDRYNSDRYNSDRYSPGYSLDRYRMKGTTKNL</sequence>
<reference evidence="3" key="1">
    <citation type="submission" date="2021-06" db="EMBL/GenBank/DDBJ databases">
        <authorList>
            <person name="Kallberg Y."/>
            <person name="Tangrot J."/>
            <person name="Rosling A."/>
        </authorList>
    </citation>
    <scope>NUCLEOTIDE SEQUENCE</scope>
    <source>
        <strain evidence="3">AZ414A</strain>
    </source>
</reference>
<gene>
    <name evidence="3" type="ORF">DEBURN_LOCUS4351</name>
</gene>